<evidence type="ECO:0000256" key="1">
    <source>
        <dbReference type="ARBA" id="ARBA00004651"/>
    </source>
</evidence>
<sequence>MKSDVLTYGPGLALPRSGRNRAAVKTKRGALARVCWQPYVYLLPALVLMCVWIYYPLLRTFYLSFFNWNMLPTTTPQFCGLDNFAKLLRTPGFSNAVVNTLVMMVGLLPFSIVLPVLVSIFAKSITKRASAFYRGMIFVPMILAPVAAAAVFRWILHPAGGLLNQLLERMGVEESISFLNDPRYALGCIIFITGWKMTGFFTLLFYSAVQNIDDGYYQAAAMDGAGFWQQTFRITLPLLSPTLVFNTMLSILFASSWSFTYVDTLTQGGPLNSTINAYYFMWDKGFRTSSSGLTSSSAVVFFLGFGLIALVLSHVGQKLSYYDN</sequence>
<evidence type="ECO:0000313" key="9">
    <source>
        <dbReference type="EMBL" id="MEQ2519338.1"/>
    </source>
</evidence>
<dbReference type="SUPFAM" id="SSF161098">
    <property type="entry name" value="MetI-like"/>
    <property type="match status" value="1"/>
</dbReference>
<keyword evidence="4 7" id="KW-0812">Transmembrane</keyword>
<evidence type="ECO:0000256" key="7">
    <source>
        <dbReference type="RuleBase" id="RU363032"/>
    </source>
</evidence>
<evidence type="ECO:0000256" key="5">
    <source>
        <dbReference type="ARBA" id="ARBA00022989"/>
    </source>
</evidence>
<dbReference type="SUPFAM" id="SSF160964">
    <property type="entry name" value="MalF N-terminal region-like"/>
    <property type="match status" value="1"/>
</dbReference>
<dbReference type="Gene3D" id="1.10.3720.10">
    <property type="entry name" value="MetI-like"/>
    <property type="match status" value="1"/>
</dbReference>
<proteinExistence type="inferred from homology"/>
<keyword evidence="5 7" id="KW-1133">Transmembrane helix</keyword>
<dbReference type="InterPro" id="IPR051393">
    <property type="entry name" value="ABC_transporter_permease"/>
</dbReference>
<comment type="caution">
    <text evidence="9">The sequence shown here is derived from an EMBL/GenBank/DDBJ whole genome shotgun (WGS) entry which is preliminary data.</text>
</comment>
<evidence type="ECO:0000256" key="2">
    <source>
        <dbReference type="ARBA" id="ARBA00022448"/>
    </source>
</evidence>
<dbReference type="CDD" id="cd06261">
    <property type="entry name" value="TM_PBP2"/>
    <property type="match status" value="1"/>
</dbReference>
<dbReference type="InterPro" id="IPR000515">
    <property type="entry name" value="MetI-like"/>
</dbReference>
<dbReference type="PANTHER" id="PTHR30193:SF37">
    <property type="entry name" value="INNER MEMBRANE ABC TRANSPORTER PERMEASE PROTEIN YCJO"/>
    <property type="match status" value="1"/>
</dbReference>
<dbReference type="InterPro" id="IPR035906">
    <property type="entry name" value="MetI-like_sf"/>
</dbReference>
<organism evidence="9 10">
    <name type="scientific">Ruthenibacterium intestinale</name>
    <dbReference type="NCBI Taxonomy" id="3133163"/>
    <lineage>
        <taxon>Bacteria</taxon>
        <taxon>Bacillati</taxon>
        <taxon>Bacillota</taxon>
        <taxon>Clostridia</taxon>
        <taxon>Eubacteriales</taxon>
        <taxon>Oscillospiraceae</taxon>
        <taxon>Ruthenibacterium</taxon>
    </lineage>
</organism>
<evidence type="ECO:0000256" key="3">
    <source>
        <dbReference type="ARBA" id="ARBA00022475"/>
    </source>
</evidence>
<accession>A0ABV1GC93</accession>
<name>A0ABV1GC93_9FIRM</name>
<dbReference type="Pfam" id="PF00528">
    <property type="entry name" value="BPD_transp_1"/>
    <property type="match status" value="1"/>
</dbReference>
<feature type="transmembrane region" description="Helical" evidence="7">
    <location>
        <begin position="243"/>
        <end position="262"/>
    </location>
</feature>
<feature type="transmembrane region" description="Helical" evidence="7">
    <location>
        <begin position="292"/>
        <end position="312"/>
    </location>
</feature>
<dbReference type="EMBL" id="JBBMFA010000050">
    <property type="protein sequence ID" value="MEQ2519338.1"/>
    <property type="molecule type" value="Genomic_DNA"/>
</dbReference>
<feature type="transmembrane region" description="Helical" evidence="7">
    <location>
        <begin position="96"/>
        <end position="120"/>
    </location>
</feature>
<evidence type="ECO:0000259" key="8">
    <source>
        <dbReference type="PROSITE" id="PS50928"/>
    </source>
</evidence>
<evidence type="ECO:0000256" key="4">
    <source>
        <dbReference type="ARBA" id="ARBA00022692"/>
    </source>
</evidence>
<dbReference type="Proteomes" id="UP001477672">
    <property type="component" value="Unassembled WGS sequence"/>
</dbReference>
<keyword evidence="6 7" id="KW-0472">Membrane</keyword>
<feature type="domain" description="ABC transmembrane type-1" evidence="8">
    <location>
        <begin position="97"/>
        <end position="312"/>
    </location>
</feature>
<dbReference type="PANTHER" id="PTHR30193">
    <property type="entry name" value="ABC TRANSPORTER PERMEASE PROTEIN"/>
    <property type="match status" value="1"/>
</dbReference>
<keyword evidence="10" id="KW-1185">Reference proteome</keyword>
<evidence type="ECO:0000256" key="6">
    <source>
        <dbReference type="ARBA" id="ARBA00023136"/>
    </source>
</evidence>
<keyword evidence="2 7" id="KW-0813">Transport</keyword>
<dbReference type="PROSITE" id="PS50928">
    <property type="entry name" value="ABC_TM1"/>
    <property type="match status" value="1"/>
</dbReference>
<comment type="subcellular location">
    <subcellularLocation>
        <location evidence="1 7">Cell membrane</location>
        <topology evidence="1 7">Multi-pass membrane protein</topology>
    </subcellularLocation>
</comment>
<feature type="transmembrane region" description="Helical" evidence="7">
    <location>
        <begin position="132"/>
        <end position="156"/>
    </location>
</feature>
<comment type="similarity">
    <text evidence="7">Belongs to the binding-protein-dependent transport system permease family.</text>
</comment>
<feature type="transmembrane region" description="Helical" evidence="7">
    <location>
        <begin position="184"/>
        <end position="206"/>
    </location>
</feature>
<evidence type="ECO:0000313" key="10">
    <source>
        <dbReference type="Proteomes" id="UP001477672"/>
    </source>
</evidence>
<keyword evidence="3" id="KW-1003">Cell membrane</keyword>
<gene>
    <name evidence="9" type="ORF">WMO24_02635</name>
</gene>
<protein>
    <submittedName>
        <fullName evidence="9">Sugar ABC transporter permease</fullName>
    </submittedName>
</protein>
<reference evidence="9 10" key="1">
    <citation type="submission" date="2024-03" db="EMBL/GenBank/DDBJ databases">
        <title>Human intestinal bacterial collection.</title>
        <authorList>
            <person name="Pauvert C."/>
            <person name="Hitch T.C.A."/>
            <person name="Clavel T."/>
        </authorList>
    </citation>
    <scope>NUCLEOTIDE SEQUENCE [LARGE SCALE GENOMIC DNA]</scope>
    <source>
        <strain evidence="9 10">CLA-JM-H11</strain>
    </source>
</reference>
<feature type="transmembrane region" description="Helical" evidence="7">
    <location>
        <begin position="34"/>
        <end position="55"/>
    </location>
</feature>
<dbReference type="RefSeq" id="WP_349214733.1">
    <property type="nucleotide sequence ID" value="NZ_JBBMFA010000050.1"/>
</dbReference>